<dbReference type="Gene3D" id="3.90.550.20">
    <property type="match status" value="1"/>
</dbReference>
<dbReference type="Proteomes" id="UP000319160">
    <property type="component" value="Unassembled WGS sequence"/>
</dbReference>
<comment type="caution">
    <text evidence="1">The sequence shown here is derived from an EMBL/GenBank/DDBJ whole genome shotgun (WGS) entry which is preliminary data.</text>
</comment>
<evidence type="ECO:0000313" key="1">
    <source>
        <dbReference type="EMBL" id="TRX89950.1"/>
    </source>
</evidence>
<sequence length="420" mass="48524">MGSTIEYSSFQPVTPGITLIPESDIDTRPDEELIEVLKNPVPVRHERNVWAFWNTGFDTMRPWTKRNVLGWVRRQGPSWDVRLLDMVPGSPTNVQNFVPQDYLPECFKNGTMDGMTKGQHASDMARLALLYLHGGVWLDVGSILFRKFDDIFWRDLEDTNSPFEMGITLLQTRKHIGQSLTGFIAARKGNPFMERWMQIWLELWKDGRTNCLGLHEHPLVKPLGFFVPPDELYEETKRKFDLGGSGRQFDLKIIADYLALNLAYERVRLLVDEKTGWNGPEYYRRNVHLLDCIDELWKTHEMLLVDEVFPLLSLPFQPENMETDTKQKAAADYVGYILANCSMAKHSQGFWQPGIRVPLAMTWNMPENADADIKKGTWAEYLRWASMFCEQKRSKGKCLPSLKLAEEKEELIYAGLLEAK</sequence>
<organism evidence="1 2">
    <name type="scientific">Xylaria flabelliformis</name>
    <dbReference type="NCBI Taxonomy" id="2512241"/>
    <lineage>
        <taxon>Eukaryota</taxon>
        <taxon>Fungi</taxon>
        <taxon>Dikarya</taxon>
        <taxon>Ascomycota</taxon>
        <taxon>Pezizomycotina</taxon>
        <taxon>Sordariomycetes</taxon>
        <taxon>Xylariomycetidae</taxon>
        <taxon>Xylariales</taxon>
        <taxon>Xylariaceae</taxon>
        <taxon>Xylaria</taxon>
    </lineage>
</organism>
<protein>
    <recommendedName>
        <fullName evidence="3">Capsule polysaccharide biosynthesis protein</fullName>
    </recommendedName>
</protein>
<evidence type="ECO:0008006" key="3">
    <source>
        <dbReference type="Google" id="ProtNLM"/>
    </source>
</evidence>
<dbReference type="SUPFAM" id="SSF53448">
    <property type="entry name" value="Nucleotide-diphospho-sugar transferases"/>
    <property type="match status" value="1"/>
</dbReference>
<dbReference type="EMBL" id="VFLP01000061">
    <property type="protein sequence ID" value="TRX89950.1"/>
    <property type="molecule type" value="Genomic_DNA"/>
</dbReference>
<dbReference type="InterPro" id="IPR008441">
    <property type="entry name" value="AfumC-like_glycosyl_Trfase"/>
</dbReference>
<dbReference type="GO" id="GO:0016757">
    <property type="term" value="F:glycosyltransferase activity"/>
    <property type="evidence" value="ECO:0007669"/>
    <property type="project" value="InterPro"/>
</dbReference>
<name>A0A553HPU0_9PEZI</name>
<proteinExistence type="predicted"/>
<gene>
    <name evidence="1" type="ORF">FHL15_009222</name>
</gene>
<keyword evidence="2" id="KW-1185">Reference proteome</keyword>
<evidence type="ECO:0000313" key="2">
    <source>
        <dbReference type="Proteomes" id="UP000319160"/>
    </source>
</evidence>
<dbReference type="AlphaFoldDB" id="A0A553HPU0"/>
<accession>A0A553HPU0</accession>
<dbReference type="InterPro" id="IPR029044">
    <property type="entry name" value="Nucleotide-diphossugar_trans"/>
</dbReference>
<reference evidence="2" key="1">
    <citation type="submission" date="2019-06" db="EMBL/GenBank/DDBJ databases">
        <title>Draft genome sequence of the griseofulvin-producing fungus Xylaria cubensis strain G536.</title>
        <authorList>
            <person name="Mead M.E."/>
            <person name="Raja H.A."/>
            <person name="Steenwyk J.L."/>
            <person name="Knowles S.L."/>
            <person name="Oberlies N.H."/>
            <person name="Rokas A."/>
        </authorList>
    </citation>
    <scope>NUCLEOTIDE SEQUENCE [LARGE SCALE GENOMIC DNA]</scope>
    <source>
        <strain evidence="2">G536</strain>
    </source>
</reference>
<dbReference type="OrthoDB" id="409543at2759"/>
<dbReference type="Pfam" id="PF05704">
    <property type="entry name" value="Caps_synth"/>
    <property type="match status" value="1"/>
</dbReference>